<comment type="caution">
    <text evidence="2">The sequence shown here is derived from an EMBL/GenBank/DDBJ whole genome shotgun (WGS) entry which is preliminary data.</text>
</comment>
<feature type="region of interest" description="Disordered" evidence="1">
    <location>
        <begin position="329"/>
        <end position="367"/>
    </location>
</feature>
<dbReference type="EMBL" id="SDOV01000009">
    <property type="protein sequence ID" value="KAH7636820.1"/>
    <property type="molecule type" value="Genomic_DNA"/>
</dbReference>
<proteinExistence type="predicted"/>
<feature type="compositionally biased region" description="Acidic residues" evidence="1">
    <location>
        <begin position="536"/>
        <end position="549"/>
    </location>
</feature>
<feature type="compositionally biased region" description="Basic and acidic residues" evidence="1">
    <location>
        <begin position="615"/>
        <end position="631"/>
    </location>
</feature>
<organism evidence="2">
    <name type="scientific">Dermatophagoides farinae</name>
    <name type="common">American house dust mite</name>
    <dbReference type="NCBI Taxonomy" id="6954"/>
    <lineage>
        <taxon>Eukaryota</taxon>
        <taxon>Metazoa</taxon>
        <taxon>Ecdysozoa</taxon>
        <taxon>Arthropoda</taxon>
        <taxon>Chelicerata</taxon>
        <taxon>Arachnida</taxon>
        <taxon>Acari</taxon>
        <taxon>Acariformes</taxon>
        <taxon>Sarcoptiformes</taxon>
        <taxon>Astigmata</taxon>
        <taxon>Psoroptidia</taxon>
        <taxon>Analgoidea</taxon>
        <taxon>Pyroglyphidae</taxon>
        <taxon>Dermatophagoidinae</taxon>
        <taxon>Dermatophagoides</taxon>
    </lineage>
</organism>
<accession>A0A9D4SDC5</accession>
<sequence length="648" mass="75986">MRNSLPNNSNSKRRYDQQHYHTRHRYHNHRENSRIINSTGNGNVGYGIPVLTKTIGEMMIMQQNGPLRSDNKQWNNDENIPIMYQDRDHLIHNNMNNNENNHTISIIDNYNNEKNGKYSIMKMKKPLNINNEDDDNIQIMQKTQSVIQKIIPTMLKDKKFVTKTMKKNEKNFVNNKINLNSSNDDDDDGDDDDDDDNRSINNENFLNRIPNKLNHSSNDIKILDPIISSGNNNHSNNEQIDFDEYRLKKWPIFMVEKPRKKFPIKTDSMINRFDIDQMSNTDYFNSNENNKDQIIIPFGTSYHHGNDDNDKVEQKQSKDCLVNQTLSNQILQKSENSNHDDEYGSDSMHQHHHHNGGNDNNDGNGNKIETFLNLKNISTNHWRPIVQISRPYSLYEHNQNESRQHSHQQHHDNHYINDNDQMDENYNQFVHNNSNDDDDVDNNNNNNNIVYDGNNLSLSNFNNNNDNFDDNVDHFNNIGNKKPTKEIMEEQYGHHHHHHQMNKNNNDDDDDDEKNDSQQQEQKKGQAIDGSGGNIDDYDDGGDDDDDDDKISSTRSKQRQKNDMNSIEQQQQQQQEHGIKNETLSIKGYSTRDRGFGFIKAWAWDRGTNIISEERRLNENVHRKKYDEKKFNKNNNNSSSNTDNNYQA</sequence>
<feature type="compositionally biased region" description="Basic and acidic residues" evidence="1">
    <location>
        <begin position="398"/>
        <end position="417"/>
    </location>
</feature>
<feature type="compositionally biased region" description="Low complexity" evidence="1">
    <location>
        <begin position="442"/>
        <end position="451"/>
    </location>
</feature>
<feature type="compositionally biased region" description="Low complexity" evidence="1">
    <location>
        <begin position="633"/>
        <end position="648"/>
    </location>
</feature>
<reference evidence="2" key="1">
    <citation type="submission" date="2020-06" db="EMBL/GenBank/DDBJ databases">
        <authorList>
            <person name="Ji K."/>
            <person name="Li J."/>
        </authorList>
    </citation>
    <scope>NUCLEOTIDE SEQUENCE</scope>
    <source>
        <strain evidence="2">JKM2019</strain>
        <tissue evidence="2">Whole body</tissue>
    </source>
</reference>
<feature type="compositionally biased region" description="Polar residues" evidence="1">
    <location>
        <begin position="1"/>
        <end position="10"/>
    </location>
</feature>
<feature type="compositionally biased region" description="Polar residues" evidence="1">
    <location>
        <begin position="173"/>
        <end position="182"/>
    </location>
</feature>
<protein>
    <submittedName>
        <fullName evidence="2">Uncharacterized protein</fullName>
    </submittedName>
</protein>
<feature type="region of interest" description="Disordered" evidence="1">
    <location>
        <begin position="397"/>
        <end position="451"/>
    </location>
</feature>
<feature type="compositionally biased region" description="Low complexity" evidence="1">
    <location>
        <begin position="357"/>
        <end position="366"/>
    </location>
</feature>
<feature type="compositionally biased region" description="Polar residues" evidence="1">
    <location>
        <begin position="418"/>
        <end position="431"/>
    </location>
</feature>
<feature type="region of interest" description="Disordered" evidence="1">
    <location>
        <begin position="1"/>
        <end position="38"/>
    </location>
</feature>
<feature type="region of interest" description="Disordered" evidence="1">
    <location>
        <begin position="615"/>
        <end position="648"/>
    </location>
</feature>
<feature type="region of interest" description="Disordered" evidence="1">
    <location>
        <begin position="491"/>
        <end position="584"/>
    </location>
</feature>
<evidence type="ECO:0000256" key="1">
    <source>
        <dbReference type="SAM" id="MobiDB-lite"/>
    </source>
</evidence>
<dbReference type="Proteomes" id="UP000828236">
    <property type="component" value="Unassembled WGS sequence"/>
</dbReference>
<reference evidence="2" key="2">
    <citation type="journal article" date="2021" name="World Allergy Organ. J.">
        <title>Chromosome-level assembly of Dermatophagoides farinae genome and transcriptome reveals two novel allergens Der f 37 and Der f 39.</title>
        <authorList>
            <person name="Chen J."/>
            <person name="Cai Z."/>
            <person name="Fan D."/>
            <person name="Hu J."/>
            <person name="Hou Y."/>
            <person name="He Y."/>
            <person name="Zhang Z."/>
            <person name="Zhao Z."/>
            <person name="Gao P."/>
            <person name="Hu W."/>
            <person name="Sun J."/>
            <person name="Li J."/>
            <person name="Ji K."/>
        </authorList>
    </citation>
    <scope>NUCLEOTIDE SEQUENCE</scope>
    <source>
        <strain evidence="2">JKM2019</strain>
    </source>
</reference>
<dbReference type="AlphaFoldDB" id="A0A9D4SDC5"/>
<name>A0A9D4SDC5_DERFA</name>
<gene>
    <name evidence="2" type="ORF">HUG17_7026</name>
</gene>
<feature type="region of interest" description="Disordered" evidence="1">
    <location>
        <begin position="173"/>
        <end position="203"/>
    </location>
</feature>
<feature type="compositionally biased region" description="Acidic residues" evidence="1">
    <location>
        <begin position="183"/>
        <end position="196"/>
    </location>
</feature>
<evidence type="ECO:0000313" key="2">
    <source>
        <dbReference type="EMBL" id="KAH7636820.1"/>
    </source>
</evidence>